<dbReference type="Proteomes" id="UP000029224">
    <property type="component" value="Unassembled WGS sequence"/>
</dbReference>
<proteinExistence type="predicted"/>
<dbReference type="OrthoDB" id="6381305at2"/>
<reference evidence="4 5" key="2">
    <citation type="submission" date="2014-09" db="EMBL/GenBank/DDBJ databases">
        <authorList>
            <consortium name="NBRP consortium"/>
            <person name="Sawabe T."/>
            <person name="Meirelles P."/>
            <person name="Nakanishi M."/>
            <person name="Sayaka M."/>
            <person name="Hattori M."/>
            <person name="Ohkuma M."/>
        </authorList>
    </citation>
    <scope>NUCLEOTIDE SEQUENCE [LARGE SCALE GENOMIC DNA]</scope>
    <source>
        <strain evidence="4 5">JCM 19240</strain>
    </source>
</reference>
<evidence type="ECO:0000259" key="3">
    <source>
        <dbReference type="Pfam" id="PF01103"/>
    </source>
</evidence>
<organism evidence="4 5">
    <name type="scientific">Vibrio maritimus</name>
    <dbReference type="NCBI Taxonomy" id="990268"/>
    <lineage>
        <taxon>Bacteria</taxon>
        <taxon>Pseudomonadati</taxon>
        <taxon>Pseudomonadota</taxon>
        <taxon>Gammaproteobacteria</taxon>
        <taxon>Vibrionales</taxon>
        <taxon>Vibrionaceae</taxon>
        <taxon>Vibrio</taxon>
    </lineage>
</organism>
<reference evidence="4 5" key="1">
    <citation type="submission" date="2014-09" db="EMBL/GenBank/DDBJ databases">
        <title>Vibrio maritimus JCM 19240. (C210) whole genome shotgun sequence.</title>
        <authorList>
            <person name="Sawabe T."/>
            <person name="Meirelles P."/>
            <person name="Nakanishi M."/>
            <person name="Sayaka M."/>
            <person name="Hattori M."/>
            <person name="Ohkuma M."/>
        </authorList>
    </citation>
    <scope>NUCLEOTIDE SEQUENCE [LARGE SCALE GENOMIC DNA]</scope>
    <source>
        <strain evidence="4 5">JCM 19240</strain>
    </source>
</reference>
<gene>
    <name evidence="4" type="ORF">JCM19240_2892</name>
</gene>
<dbReference type="EMBL" id="BBMT01000012">
    <property type="protein sequence ID" value="GAL36823.1"/>
    <property type="molecule type" value="Genomic_DNA"/>
</dbReference>
<keyword evidence="2" id="KW-0472">Membrane</keyword>
<feature type="domain" description="Bacterial surface antigen (D15)" evidence="3">
    <location>
        <begin position="180"/>
        <end position="262"/>
    </location>
</feature>
<evidence type="ECO:0000313" key="4">
    <source>
        <dbReference type="EMBL" id="GAL36823.1"/>
    </source>
</evidence>
<dbReference type="AlphaFoldDB" id="A0A090TBZ1"/>
<comment type="subcellular location">
    <subcellularLocation>
        <location evidence="1">Membrane</location>
    </subcellularLocation>
</comment>
<comment type="caution">
    <text evidence="4">The sequence shown here is derived from an EMBL/GenBank/DDBJ whole genome shotgun (WGS) entry which is preliminary data.</text>
</comment>
<protein>
    <submittedName>
        <fullName evidence="4">Outer membrane protein</fullName>
    </submittedName>
</protein>
<evidence type="ECO:0000313" key="5">
    <source>
        <dbReference type="Proteomes" id="UP000029224"/>
    </source>
</evidence>
<dbReference type="Gene3D" id="2.40.160.50">
    <property type="entry name" value="membrane protein fhac: a member of the omp85/tpsb transporter family"/>
    <property type="match status" value="1"/>
</dbReference>
<accession>A0A090TBZ1</accession>
<name>A0A090TBZ1_9VIBR</name>
<keyword evidence="5" id="KW-1185">Reference proteome</keyword>
<dbReference type="InterPro" id="IPR000184">
    <property type="entry name" value="Bac_surfAg_D15"/>
</dbReference>
<dbReference type="Pfam" id="PF01103">
    <property type="entry name" value="Omp85"/>
    <property type="match status" value="1"/>
</dbReference>
<sequence length="295" mass="32471">MKKLALAAVLLSAGVAAEESIWRDPVDGKLDASRWLLENAYGFLPIPLLITDPAIGAGGGVATVFFHETEEQKKTRKENPEKITSIAPSMSGLVALGTDNGTQIGGGFHQGIWKDDAIRFEGGVFNADININYFGFGAPVQMNTKGNYLFSDIDFRIAGSKFFLGMGYHFMDGDVVFGQDTSTRISDKDARVDVRFMYDGLNNPFSPTSGAKAKVIYSNYSTLWGGENEHQRLNVDFRSYHTINNKWSAAWRINGVSTSGDVPFMQDPMWICEALLPCAIKVTMSRLVKLKLDTT</sequence>
<evidence type="ECO:0000256" key="1">
    <source>
        <dbReference type="ARBA" id="ARBA00004370"/>
    </source>
</evidence>
<evidence type="ECO:0000256" key="2">
    <source>
        <dbReference type="ARBA" id="ARBA00023136"/>
    </source>
</evidence>
<dbReference type="GO" id="GO:0019867">
    <property type="term" value="C:outer membrane"/>
    <property type="evidence" value="ECO:0007669"/>
    <property type="project" value="InterPro"/>
</dbReference>